<evidence type="ECO:0000256" key="7">
    <source>
        <dbReference type="ARBA" id="ARBA00023157"/>
    </source>
</evidence>
<accession>A0A482X1E9</accession>
<comment type="subunit">
    <text evidence="8">Heterohexamer.</text>
</comment>
<reference evidence="10 11" key="1">
    <citation type="journal article" date="2017" name="Gigascience">
        <title>Genome sequence of the small brown planthopper, Laodelphax striatellus.</title>
        <authorList>
            <person name="Zhu J."/>
            <person name="Jiang F."/>
            <person name="Wang X."/>
            <person name="Yang P."/>
            <person name="Bao Y."/>
            <person name="Zhao W."/>
            <person name="Wang W."/>
            <person name="Lu H."/>
            <person name="Wang Q."/>
            <person name="Cui N."/>
            <person name="Li J."/>
            <person name="Chen X."/>
            <person name="Luo L."/>
            <person name="Yu J."/>
            <person name="Kang L."/>
            <person name="Cui F."/>
        </authorList>
    </citation>
    <scope>NUCLEOTIDE SEQUENCE [LARGE SCALE GENOMIC DNA]</scope>
    <source>
        <strain evidence="10">Lst14</strain>
    </source>
</reference>
<keyword evidence="6 8" id="KW-0496">Mitochondrion</keyword>
<comment type="function">
    <text evidence="8">Mitochondrial intermembrane chaperone that participates in the import and insertion of some multi-pass transmembrane proteins into the mitochondrial inner membrane. Also required for the transfer of beta-barrel precursors from the TOM complex to the sorting and assembly machinery (SAM complex) of the outer membrane. Acts as a chaperone-like protein that protects the hydrophobic precursors from aggregation and guide them through the mitochondrial intermembrane space.</text>
</comment>
<dbReference type="AlphaFoldDB" id="A0A482X1E9"/>
<evidence type="ECO:0000313" key="11">
    <source>
        <dbReference type="Proteomes" id="UP000291343"/>
    </source>
</evidence>
<evidence type="ECO:0000256" key="3">
    <source>
        <dbReference type="ARBA" id="ARBA00022833"/>
    </source>
</evidence>
<evidence type="ECO:0000256" key="8">
    <source>
        <dbReference type="RuleBase" id="RU367043"/>
    </source>
</evidence>
<organism evidence="10 11">
    <name type="scientific">Laodelphax striatellus</name>
    <name type="common">Small brown planthopper</name>
    <name type="synonym">Delphax striatella</name>
    <dbReference type="NCBI Taxonomy" id="195883"/>
    <lineage>
        <taxon>Eukaryota</taxon>
        <taxon>Metazoa</taxon>
        <taxon>Ecdysozoa</taxon>
        <taxon>Arthropoda</taxon>
        <taxon>Hexapoda</taxon>
        <taxon>Insecta</taxon>
        <taxon>Pterygota</taxon>
        <taxon>Neoptera</taxon>
        <taxon>Paraneoptera</taxon>
        <taxon>Hemiptera</taxon>
        <taxon>Auchenorrhyncha</taxon>
        <taxon>Fulgoroidea</taxon>
        <taxon>Delphacidae</taxon>
        <taxon>Criomorphinae</taxon>
        <taxon>Laodelphax</taxon>
    </lineage>
</organism>
<evidence type="ECO:0000256" key="4">
    <source>
        <dbReference type="ARBA" id="ARBA00022927"/>
    </source>
</evidence>
<dbReference type="Proteomes" id="UP000291343">
    <property type="component" value="Unassembled WGS sequence"/>
</dbReference>
<evidence type="ECO:0000256" key="6">
    <source>
        <dbReference type="ARBA" id="ARBA00023128"/>
    </source>
</evidence>
<protein>
    <recommendedName>
        <fullName evidence="8">Mitochondrial import inner membrane translocase subunit</fullName>
    </recommendedName>
</protein>
<proteinExistence type="inferred from homology"/>
<keyword evidence="8" id="KW-0472">Membrane</keyword>
<keyword evidence="11" id="KW-1185">Reference proteome</keyword>
<name>A0A482X1E9_LAOST</name>
<keyword evidence="8" id="KW-0999">Mitochondrion inner membrane</keyword>
<keyword evidence="3" id="KW-0862">Zinc</keyword>
<comment type="domain">
    <text evidence="8">The twin CX3C motif contains 4 conserved Cys residues that form 2 disulfide bonds in the mitochondrial intermembrane space.</text>
</comment>
<comment type="caution">
    <text evidence="10">The sequence shown here is derived from an EMBL/GenBank/DDBJ whole genome shotgun (WGS) entry which is preliminary data.</text>
</comment>
<keyword evidence="5 8" id="KW-0811">Translocation</keyword>
<dbReference type="Gene3D" id="1.10.287.810">
    <property type="entry name" value="Mitochondrial import inner membrane translocase subunit tim13 like domains"/>
    <property type="match status" value="1"/>
</dbReference>
<dbReference type="SUPFAM" id="SSF144122">
    <property type="entry name" value="Tim10-like"/>
    <property type="match status" value="1"/>
</dbReference>
<dbReference type="GO" id="GO:0046872">
    <property type="term" value="F:metal ion binding"/>
    <property type="evidence" value="ECO:0007669"/>
    <property type="project" value="UniProtKB-KW"/>
</dbReference>
<keyword evidence="7 8" id="KW-1015">Disulfide bond</keyword>
<sequence>MPKFRDFLLSYNKLSEICFADCIWDFTTRNVKNQEDKCVINCAEKYMKMNQRISQRFHEFQMVANENMMAQKST</sequence>
<evidence type="ECO:0000313" key="10">
    <source>
        <dbReference type="EMBL" id="RZF39170.1"/>
    </source>
</evidence>
<dbReference type="SMR" id="A0A482X1E9"/>
<comment type="similarity">
    <text evidence="8">Belongs to the small Tim family.</text>
</comment>
<dbReference type="InParanoid" id="A0A482X1E9"/>
<dbReference type="PANTHER" id="PTHR13172">
    <property type="entry name" value="MITOCHONDRIAL IMPORT INNER MEMBRANE TRANSLOCASE SUBUNIT TIM9B"/>
    <property type="match status" value="1"/>
</dbReference>
<dbReference type="Pfam" id="PF02953">
    <property type="entry name" value="zf-Tim10_DDP"/>
    <property type="match status" value="1"/>
</dbReference>
<evidence type="ECO:0000256" key="5">
    <source>
        <dbReference type="ARBA" id="ARBA00023010"/>
    </source>
</evidence>
<dbReference type="EMBL" id="QKKF02020490">
    <property type="protein sequence ID" value="RZF39170.1"/>
    <property type="molecule type" value="Genomic_DNA"/>
</dbReference>
<dbReference type="OrthoDB" id="1551503at2759"/>
<gene>
    <name evidence="10" type="ORF">LSTR_LSTR005798</name>
</gene>
<dbReference type="STRING" id="195883.A0A482X1E9"/>
<dbReference type="InterPro" id="IPR050673">
    <property type="entry name" value="Mito_inner_translocase_sub"/>
</dbReference>
<dbReference type="InterPro" id="IPR035427">
    <property type="entry name" value="Tim10-like_dom_sf"/>
</dbReference>
<keyword evidence="4 8" id="KW-0653">Protein transport</keyword>
<evidence type="ECO:0000259" key="9">
    <source>
        <dbReference type="Pfam" id="PF02953"/>
    </source>
</evidence>
<evidence type="ECO:0000256" key="2">
    <source>
        <dbReference type="ARBA" id="ARBA00022723"/>
    </source>
</evidence>
<comment type="subcellular location">
    <subcellularLocation>
        <location evidence="8">Mitochondrion inner membrane</location>
        <topology evidence="8">Peripheral membrane protein</topology>
        <orientation evidence="8">Intermembrane side</orientation>
    </subcellularLocation>
</comment>
<evidence type="ECO:0000256" key="1">
    <source>
        <dbReference type="ARBA" id="ARBA00022448"/>
    </source>
</evidence>
<keyword evidence="8" id="KW-0143">Chaperone</keyword>
<dbReference type="GO" id="GO:0005743">
    <property type="term" value="C:mitochondrial inner membrane"/>
    <property type="evidence" value="ECO:0007669"/>
    <property type="project" value="UniProtKB-SubCell"/>
</dbReference>
<dbReference type="FunCoup" id="A0A482X1E9">
    <property type="interactions" value="1633"/>
</dbReference>
<feature type="domain" description="Tim10-like" evidence="9">
    <location>
        <begin position="4"/>
        <end position="58"/>
    </location>
</feature>
<dbReference type="InterPro" id="IPR004217">
    <property type="entry name" value="Tim10-like"/>
</dbReference>
<keyword evidence="2" id="KW-0479">Metal-binding</keyword>
<keyword evidence="1 8" id="KW-0813">Transport</keyword>
<dbReference type="GO" id="GO:0015031">
    <property type="term" value="P:protein transport"/>
    <property type="evidence" value="ECO:0007669"/>
    <property type="project" value="UniProtKB-KW"/>
</dbReference>